<dbReference type="SUPFAM" id="SSF52540">
    <property type="entry name" value="P-loop containing nucleoside triphosphate hydrolases"/>
    <property type="match status" value="1"/>
</dbReference>
<dbReference type="InterPro" id="IPR003593">
    <property type="entry name" value="AAA+_ATPase"/>
</dbReference>
<reference evidence="5 6" key="1">
    <citation type="submission" date="2012-08" db="EMBL/GenBank/DDBJ databases">
        <title>Whole genome shotgun sequence of Austwickia chelonae NBRC 105200.</title>
        <authorList>
            <person name="Yoshida I."/>
            <person name="Hosoyama A."/>
            <person name="Tsuchikane K."/>
            <person name="Katsumata H."/>
            <person name="Ando Y."/>
            <person name="Ohji S."/>
            <person name="Hamada M."/>
            <person name="Tamura T."/>
            <person name="Yamazoe A."/>
            <person name="Yamazaki S."/>
            <person name="Fujita N."/>
        </authorList>
    </citation>
    <scope>NUCLEOTIDE SEQUENCE [LARGE SCALE GENOMIC DNA]</scope>
    <source>
        <strain evidence="5 6">NBRC 105200</strain>
    </source>
</reference>
<dbReference type="PROSITE" id="PS50893">
    <property type="entry name" value="ABC_TRANSPORTER_2"/>
    <property type="match status" value="1"/>
</dbReference>
<keyword evidence="3 5" id="KW-0067">ATP-binding</keyword>
<keyword evidence="1" id="KW-0813">Transport</keyword>
<accession>K6VNG4</accession>
<gene>
    <name evidence="5" type="ORF">AUCHE_08_05200</name>
</gene>
<proteinExistence type="predicted"/>
<dbReference type="Pfam" id="PF00005">
    <property type="entry name" value="ABC_tran"/>
    <property type="match status" value="1"/>
</dbReference>
<evidence type="ECO:0000256" key="1">
    <source>
        <dbReference type="ARBA" id="ARBA00022448"/>
    </source>
</evidence>
<dbReference type="RefSeq" id="WP_006503029.1">
    <property type="nucleotide sequence ID" value="NZ_BAGZ01000008.1"/>
</dbReference>
<evidence type="ECO:0000256" key="3">
    <source>
        <dbReference type="ARBA" id="ARBA00022840"/>
    </source>
</evidence>
<dbReference type="GO" id="GO:0005524">
    <property type="term" value="F:ATP binding"/>
    <property type="evidence" value="ECO:0007669"/>
    <property type="project" value="UniProtKB-KW"/>
</dbReference>
<dbReference type="STRING" id="100225.SAMN05421595_0791"/>
<comment type="caution">
    <text evidence="5">The sequence shown here is derived from an EMBL/GenBank/DDBJ whole genome shotgun (WGS) entry which is preliminary data.</text>
</comment>
<protein>
    <submittedName>
        <fullName evidence="5">Putative ABC transporter ATP-binding protein</fullName>
    </submittedName>
</protein>
<dbReference type="InterPro" id="IPR003439">
    <property type="entry name" value="ABC_transporter-like_ATP-bd"/>
</dbReference>
<keyword evidence="6" id="KW-1185">Reference proteome</keyword>
<dbReference type="AlphaFoldDB" id="K6VNG4"/>
<dbReference type="Proteomes" id="UP000008495">
    <property type="component" value="Unassembled WGS sequence"/>
</dbReference>
<keyword evidence="2" id="KW-0547">Nucleotide-binding</keyword>
<dbReference type="SMART" id="SM00382">
    <property type="entry name" value="AAA"/>
    <property type="match status" value="1"/>
</dbReference>
<dbReference type="CDD" id="cd03230">
    <property type="entry name" value="ABC_DR_subfamily_A"/>
    <property type="match status" value="1"/>
</dbReference>
<evidence type="ECO:0000313" key="6">
    <source>
        <dbReference type="Proteomes" id="UP000008495"/>
    </source>
</evidence>
<evidence type="ECO:0000256" key="2">
    <source>
        <dbReference type="ARBA" id="ARBA00022741"/>
    </source>
</evidence>
<dbReference type="Gene3D" id="3.40.50.300">
    <property type="entry name" value="P-loop containing nucleotide triphosphate hydrolases"/>
    <property type="match status" value="1"/>
</dbReference>
<dbReference type="PANTHER" id="PTHR42939">
    <property type="entry name" value="ABC TRANSPORTER ATP-BINDING PROTEIN ALBC-RELATED"/>
    <property type="match status" value="1"/>
</dbReference>
<dbReference type="GO" id="GO:0016887">
    <property type="term" value="F:ATP hydrolysis activity"/>
    <property type="evidence" value="ECO:0007669"/>
    <property type="project" value="InterPro"/>
</dbReference>
<dbReference type="OrthoDB" id="9804819at2"/>
<sequence>MSTDRTSPDGPLLSLRQVSKSFGSFALQSVDLEVQAGQVVGLIGANGAGKTTAIKCALGAVRPDSGSTHLIDKRRVGVVLDSPPYLPTWTVADVERALAPFYPHWRRDTFTRLSEWAGLKPSAQVKDLSRGMSMRLQVAVALSHDAQLLILDEPTSGIDPVGRSELLDELSAFMLDEDHAVLFSTHITGDLERIADRLVVFSGGRVVVAGDTVDVLESFRMVRGGVGELPDRLRDLIHGLREHSVGWSGLMSTEDTVHLKGTVVAEQPSFDDLVVHLTADDTWVDD</sequence>
<name>K6VNG4_9MICO</name>
<dbReference type="InterPro" id="IPR027417">
    <property type="entry name" value="P-loop_NTPase"/>
</dbReference>
<dbReference type="EMBL" id="BAGZ01000008">
    <property type="protein sequence ID" value="GAB78274.1"/>
    <property type="molecule type" value="Genomic_DNA"/>
</dbReference>
<dbReference type="PANTHER" id="PTHR42939:SF3">
    <property type="entry name" value="ABC TRANSPORTER ATP-BINDING COMPONENT"/>
    <property type="match status" value="1"/>
</dbReference>
<dbReference type="eggNOG" id="COG1131">
    <property type="taxonomic scope" value="Bacteria"/>
</dbReference>
<evidence type="ECO:0000259" key="4">
    <source>
        <dbReference type="PROSITE" id="PS50893"/>
    </source>
</evidence>
<feature type="domain" description="ABC transporter" evidence="4">
    <location>
        <begin position="13"/>
        <end position="228"/>
    </location>
</feature>
<organism evidence="5 6">
    <name type="scientific">Austwickia chelonae NBRC 105200</name>
    <dbReference type="NCBI Taxonomy" id="1184607"/>
    <lineage>
        <taxon>Bacteria</taxon>
        <taxon>Bacillati</taxon>
        <taxon>Actinomycetota</taxon>
        <taxon>Actinomycetes</taxon>
        <taxon>Micrococcales</taxon>
        <taxon>Dermatophilaceae</taxon>
        <taxon>Austwickia</taxon>
    </lineage>
</organism>
<dbReference type="InterPro" id="IPR051782">
    <property type="entry name" value="ABC_Transporter_VariousFunc"/>
</dbReference>
<evidence type="ECO:0000313" key="5">
    <source>
        <dbReference type="EMBL" id="GAB78274.1"/>
    </source>
</evidence>